<feature type="region of interest" description="Disordered" evidence="1">
    <location>
        <begin position="263"/>
        <end position="282"/>
    </location>
</feature>
<feature type="compositionally biased region" description="Basic and acidic residues" evidence="1">
    <location>
        <begin position="215"/>
        <end position="224"/>
    </location>
</feature>
<dbReference type="OrthoDB" id="2502012at2759"/>
<reference evidence="2" key="1">
    <citation type="submission" date="2009-11" db="EMBL/GenBank/DDBJ databases">
        <authorList>
            <consortium name="The Broad Institute Genome Sequencing Platform"/>
            <person name="Ward D."/>
            <person name="Feldgarden M."/>
            <person name="Earl A."/>
            <person name="Young S.K."/>
            <person name="Zeng Q."/>
            <person name="Koehrsen M."/>
            <person name="Alvarado L."/>
            <person name="Berlin A."/>
            <person name="Bochicchio J."/>
            <person name="Borenstein D."/>
            <person name="Chapman S.B."/>
            <person name="Chen Z."/>
            <person name="Engels R."/>
            <person name="Freedman E."/>
            <person name="Gellesch M."/>
            <person name="Goldberg J."/>
            <person name="Griggs A."/>
            <person name="Gujja S."/>
            <person name="Heilman E."/>
            <person name="Heiman D."/>
            <person name="Hepburn T."/>
            <person name="Howarth C."/>
            <person name="Jen D."/>
            <person name="Larson L."/>
            <person name="Lewis B."/>
            <person name="Mehta T."/>
            <person name="Park D."/>
            <person name="Pearson M."/>
            <person name="Roberts A."/>
            <person name="Saif S."/>
            <person name="Shea T."/>
            <person name="Shenoy N."/>
            <person name="Sisk P."/>
            <person name="Stolte C."/>
            <person name="Sykes S."/>
            <person name="Thomson T."/>
            <person name="Walk T."/>
            <person name="White J."/>
            <person name="Yandava C."/>
            <person name="Izard J."/>
            <person name="Baranova O.V."/>
            <person name="Blanton J.M."/>
            <person name="Tanner A.C."/>
            <person name="Dewhirst F.E."/>
            <person name="Haas B."/>
            <person name="Nusbaum C."/>
            <person name="Birren B."/>
        </authorList>
    </citation>
    <scope>NUCLEOTIDE SEQUENCE [LARGE SCALE GENOMIC DNA]</scope>
    <source>
        <strain evidence="2">1-1 BBBD Race 1</strain>
    </source>
</reference>
<evidence type="ECO:0000313" key="3">
    <source>
        <dbReference type="EnsemblFungi" id="PTTG_03732-t43_1-p1"/>
    </source>
</evidence>
<dbReference type="EnsemblFungi" id="PTTG_03732-t43_1">
    <property type="protein sequence ID" value="PTTG_03732-t43_1-p1"/>
    <property type="gene ID" value="PTTG_03732"/>
</dbReference>
<sequence length="355" mass="39493">MSDQGTQPVNRVEIYGSCDWEATIEFITRMIDQAQRQPSKAPRGDRAGQSEAIKLDPNRQLSVWKLVTKYYDALLEIRCFSIETRGTVRPTTAHAIVILCASDDKGRLSFVLKSFKSEEQIAHSRLVIVDLESEQLEEDEEWHAICFEHGFECHSSSDLDEASMSWQCCPWPSIQRNSQAVFSGSLSPLLELDHTQFVSPVSLLSNPQTGTYDQSRNDFDKDIPKGPARLTNSEVGSTDPAPCPNNSEANKFEDDFSDFVSAGTSSTQWDDQNVDTVNDTDDDTEQISSLEVEEMVHKLFGQNLPSSSADGHGDLESLVSQLDLLKLEAAGMDHRSRKRLASRVAMAVESQLGPD</sequence>
<organism evidence="2">
    <name type="scientific">Puccinia triticina (isolate 1-1 / race 1 (BBBD))</name>
    <name type="common">Brown leaf rust fungus</name>
    <dbReference type="NCBI Taxonomy" id="630390"/>
    <lineage>
        <taxon>Eukaryota</taxon>
        <taxon>Fungi</taxon>
        <taxon>Dikarya</taxon>
        <taxon>Basidiomycota</taxon>
        <taxon>Pucciniomycotina</taxon>
        <taxon>Pucciniomycetes</taxon>
        <taxon>Pucciniales</taxon>
        <taxon>Pucciniaceae</taxon>
        <taxon>Puccinia</taxon>
    </lineage>
</organism>
<reference evidence="3" key="4">
    <citation type="submission" date="2025-05" db="UniProtKB">
        <authorList>
            <consortium name="EnsemblFungi"/>
        </authorList>
    </citation>
    <scope>IDENTIFICATION</scope>
    <source>
        <strain evidence="3">isolate 1-1 / race 1 (BBBD)</strain>
    </source>
</reference>
<dbReference type="EMBL" id="ADAS02000075">
    <property type="protein sequence ID" value="OAV91793.1"/>
    <property type="molecule type" value="Genomic_DNA"/>
</dbReference>
<evidence type="ECO:0000313" key="4">
    <source>
        <dbReference type="Proteomes" id="UP000005240"/>
    </source>
</evidence>
<name>A0A0C4ESF7_PUCT1</name>
<protein>
    <submittedName>
        <fullName evidence="2 3">Uncharacterized protein</fullName>
    </submittedName>
</protein>
<reference evidence="3 4" key="3">
    <citation type="journal article" date="2017" name="G3 (Bethesda)">
        <title>Comparative analysis highlights variable genome content of wheat rusts and divergence of the mating loci.</title>
        <authorList>
            <person name="Cuomo C.A."/>
            <person name="Bakkeren G."/>
            <person name="Khalil H.B."/>
            <person name="Panwar V."/>
            <person name="Joly D."/>
            <person name="Linning R."/>
            <person name="Sakthikumar S."/>
            <person name="Song X."/>
            <person name="Adiconis X."/>
            <person name="Fan L."/>
            <person name="Goldberg J.M."/>
            <person name="Levin J.Z."/>
            <person name="Young S."/>
            <person name="Zeng Q."/>
            <person name="Anikster Y."/>
            <person name="Bruce M."/>
            <person name="Wang M."/>
            <person name="Yin C."/>
            <person name="McCallum B."/>
            <person name="Szabo L.J."/>
            <person name="Hulbert S."/>
            <person name="Chen X."/>
            <person name="Fellers J.P."/>
        </authorList>
    </citation>
    <scope>NUCLEOTIDE SEQUENCE</scope>
    <source>
        <strain evidence="4">Isolate 1-1 / race 1 (BBBD)</strain>
        <strain evidence="3">isolate 1-1 / race 1 (BBBD)</strain>
    </source>
</reference>
<accession>A0A0C4ESF7</accession>
<dbReference type="AlphaFoldDB" id="A0A0C4ESF7"/>
<dbReference type="OMA" id="WHAICFE"/>
<evidence type="ECO:0000313" key="2">
    <source>
        <dbReference type="EMBL" id="OAV91793.1"/>
    </source>
</evidence>
<proteinExistence type="predicted"/>
<dbReference type="Proteomes" id="UP000005240">
    <property type="component" value="Unassembled WGS sequence"/>
</dbReference>
<gene>
    <name evidence="2" type="ORF">PTTG_03732</name>
</gene>
<feature type="region of interest" description="Disordered" evidence="1">
    <location>
        <begin position="207"/>
        <end position="251"/>
    </location>
</feature>
<dbReference type="VEuPathDB" id="FungiDB:PTTG_03732"/>
<keyword evidence="4" id="KW-1185">Reference proteome</keyword>
<reference evidence="2" key="2">
    <citation type="submission" date="2016-05" db="EMBL/GenBank/DDBJ databases">
        <title>Comparative analysis highlights variable genome content of wheat rusts and divergence of the mating loci.</title>
        <authorList>
            <person name="Cuomo C.A."/>
            <person name="Bakkeren G."/>
            <person name="Szabo L."/>
            <person name="Khalil H."/>
            <person name="Joly D."/>
            <person name="Goldberg J."/>
            <person name="Young S."/>
            <person name="Zeng Q."/>
            <person name="Fellers J."/>
        </authorList>
    </citation>
    <scope>NUCLEOTIDE SEQUENCE [LARGE SCALE GENOMIC DNA]</scope>
    <source>
        <strain evidence="2">1-1 BBBD Race 1</strain>
    </source>
</reference>
<evidence type="ECO:0000256" key="1">
    <source>
        <dbReference type="SAM" id="MobiDB-lite"/>
    </source>
</evidence>